<comment type="similarity">
    <text evidence="7">Belongs to the binding-protein-dependent transport system permease family.</text>
</comment>
<keyword evidence="9" id="KW-0762">Sugar transport</keyword>
<dbReference type="PANTHER" id="PTHR30193:SF37">
    <property type="entry name" value="INNER MEMBRANE ABC TRANSPORTER PERMEASE PROTEIN YCJO"/>
    <property type="match status" value="1"/>
</dbReference>
<protein>
    <submittedName>
        <fullName evidence="9">Multiple sugar transport system permease protein</fullName>
    </submittedName>
</protein>
<evidence type="ECO:0000256" key="5">
    <source>
        <dbReference type="ARBA" id="ARBA00022989"/>
    </source>
</evidence>
<dbReference type="InterPro" id="IPR035906">
    <property type="entry name" value="MetI-like_sf"/>
</dbReference>
<dbReference type="SUPFAM" id="SSF161098">
    <property type="entry name" value="MetI-like"/>
    <property type="match status" value="1"/>
</dbReference>
<keyword evidence="3" id="KW-1003">Cell membrane</keyword>
<evidence type="ECO:0000313" key="10">
    <source>
        <dbReference type="Proteomes" id="UP000184278"/>
    </source>
</evidence>
<feature type="transmembrane region" description="Helical" evidence="7">
    <location>
        <begin position="293"/>
        <end position="314"/>
    </location>
</feature>
<dbReference type="PROSITE" id="PS50928">
    <property type="entry name" value="ABC_TM1"/>
    <property type="match status" value="1"/>
</dbReference>
<dbReference type="Proteomes" id="UP000184278">
    <property type="component" value="Unassembled WGS sequence"/>
</dbReference>
<name>A0A1M5T4J8_BUTFI</name>
<evidence type="ECO:0000256" key="6">
    <source>
        <dbReference type="ARBA" id="ARBA00023136"/>
    </source>
</evidence>
<dbReference type="GO" id="GO:0005886">
    <property type="term" value="C:plasma membrane"/>
    <property type="evidence" value="ECO:0007669"/>
    <property type="project" value="UniProtKB-SubCell"/>
</dbReference>
<keyword evidence="2 7" id="KW-0813">Transport</keyword>
<proteinExistence type="inferred from homology"/>
<keyword evidence="5 7" id="KW-1133">Transmembrane helix</keyword>
<dbReference type="EMBL" id="FQXK01000004">
    <property type="protein sequence ID" value="SHH45626.1"/>
    <property type="molecule type" value="Genomic_DNA"/>
</dbReference>
<feature type="domain" description="ABC transmembrane type-1" evidence="8">
    <location>
        <begin position="102"/>
        <end position="311"/>
    </location>
</feature>
<feature type="transmembrane region" description="Helical" evidence="7">
    <location>
        <begin position="106"/>
        <end position="127"/>
    </location>
</feature>
<feature type="transmembrane region" description="Helical" evidence="7">
    <location>
        <begin position="188"/>
        <end position="210"/>
    </location>
</feature>
<dbReference type="RefSeq" id="WP_242951131.1">
    <property type="nucleotide sequence ID" value="NZ_FQXK01000004.1"/>
</dbReference>
<comment type="subcellular location">
    <subcellularLocation>
        <location evidence="1 7">Cell membrane</location>
        <topology evidence="1 7">Multi-pass membrane protein</topology>
    </subcellularLocation>
</comment>
<dbReference type="InterPro" id="IPR051393">
    <property type="entry name" value="ABC_transporter_permease"/>
</dbReference>
<dbReference type="STRING" id="1121131.SAMN02745229_00486"/>
<feature type="transmembrane region" description="Helical" evidence="7">
    <location>
        <begin position="45"/>
        <end position="75"/>
    </location>
</feature>
<evidence type="ECO:0000256" key="7">
    <source>
        <dbReference type="RuleBase" id="RU363032"/>
    </source>
</evidence>
<dbReference type="PANTHER" id="PTHR30193">
    <property type="entry name" value="ABC TRANSPORTER PERMEASE PROTEIN"/>
    <property type="match status" value="1"/>
</dbReference>
<feature type="transmembrane region" description="Helical" evidence="7">
    <location>
        <begin position="139"/>
        <end position="159"/>
    </location>
</feature>
<dbReference type="Gene3D" id="1.10.3720.10">
    <property type="entry name" value="MetI-like"/>
    <property type="match status" value="1"/>
</dbReference>
<dbReference type="Pfam" id="PF00528">
    <property type="entry name" value="BPD_transp_1"/>
    <property type="match status" value="1"/>
</dbReference>
<dbReference type="InterPro" id="IPR000515">
    <property type="entry name" value="MetI-like"/>
</dbReference>
<reference evidence="10" key="1">
    <citation type="submission" date="2016-11" db="EMBL/GenBank/DDBJ databases">
        <authorList>
            <person name="Varghese N."/>
            <person name="Submissions S."/>
        </authorList>
    </citation>
    <scope>NUCLEOTIDE SEQUENCE [LARGE SCALE GENOMIC DNA]</scope>
    <source>
        <strain evidence="10">DSM 3071</strain>
    </source>
</reference>
<keyword evidence="6 7" id="KW-0472">Membrane</keyword>
<dbReference type="GeneID" id="89509391"/>
<organism evidence="9 10">
    <name type="scientific">Butyrivibrio fibrisolvens DSM 3071</name>
    <dbReference type="NCBI Taxonomy" id="1121131"/>
    <lineage>
        <taxon>Bacteria</taxon>
        <taxon>Bacillati</taxon>
        <taxon>Bacillota</taxon>
        <taxon>Clostridia</taxon>
        <taxon>Lachnospirales</taxon>
        <taxon>Lachnospiraceae</taxon>
        <taxon>Butyrivibrio</taxon>
    </lineage>
</organism>
<dbReference type="CDD" id="cd06261">
    <property type="entry name" value="TM_PBP2"/>
    <property type="match status" value="1"/>
</dbReference>
<evidence type="ECO:0000256" key="2">
    <source>
        <dbReference type="ARBA" id="ARBA00022448"/>
    </source>
</evidence>
<feature type="transmembrane region" description="Helical" evidence="7">
    <location>
        <begin position="237"/>
        <end position="256"/>
    </location>
</feature>
<evidence type="ECO:0000313" key="9">
    <source>
        <dbReference type="EMBL" id="SHH45626.1"/>
    </source>
</evidence>
<dbReference type="GO" id="GO:0055085">
    <property type="term" value="P:transmembrane transport"/>
    <property type="evidence" value="ECO:0007669"/>
    <property type="project" value="InterPro"/>
</dbReference>
<accession>A0A1M5T4J8</accession>
<dbReference type="AlphaFoldDB" id="A0A1M5T4J8"/>
<gene>
    <name evidence="9" type="ORF">SAMN02745229_00486</name>
</gene>
<keyword evidence="10" id="KW-1185">Reference proteome</keyword>
<evidence type="ECO:0000256" key="4">
    <source>
        <dbReference type="ARBA" id="ARBA00022692"/>
    </source>
</evidence>
<evidence type="ECO:0000259" key="8">
    <source>
        <dbReference type="PROSITE" id="PS50928"/>
    </source>
</evidence>
<sequence length="325" mass="36857">MKALRSLNDLLSANARQKVTKDASERQKKSLSQPKYLPVRFKDMALSFLFIIPSLIGVVLFFGAPFAVVIFYSLVDNPTRCEFVGLSNFSRVLNNSAFLMAARHTMVFSAIAVPLAVVLSLLLAIVLENKIPGRSAFRSMFLSPMMVPIASIVLIWQVLFHYNGLVNQVIGLVGIDKIDWLKSDKAHFVIIALFLWKNLGYNMILFMAALSSVPEDQLEVARLENANAWQTFWYVKFRYLSSTIVFVALMSLINSFKVFREIYLMTGDYPYDALYILQHYMNNKFRNLDYQDLSAAAILMSGVMVVIVLVLFTIEERVGKDVENS</sequence>
<evidence type="ECO:0000256" key="1">
    <source>
        <dbReference type="ARBA" id="ARBA00004651"/>
    </source>
</evidence>
<keyword evidence="4 7" id="KW-0812">Transmembrane</keyword>
<evidence type="ECO:0000256" key="3">
    <source>
        <dbReference type="ARBA" id="ARBA00022475"/>
    </source>
</evidence>